<reference evidence="4 5" key="1">
    <citation type="submission" date="2019-04" db="EMBL/GenBank/DDBJ databases">
        <title>Geobacter ruber sp. nov., ferric-reducing bacteria isolated from paddy soil.</title>
        <authorList>
            <person name="Xu Z."/>
            <person name="Masuda Y."/>
            <person name="Itoh H."/>
            <person name="Senoo K."/>
        </authorList>
    </citation>
    <scope>NUCLEOTIDE SEQUENCE [LARGE SCALE GENOMIC DNA]</scope>
    <source>
        <strain evidence="4 5">Red88</strain>
    </source>
</reference>
<protein>
    <submittedName>
        <fullName evidence="4">4-oxalocrotonate tautomerase</fullName>
    </submittedName>
</protein>
<proteinExistence type="inferred from homology"/>
<comment type="caution">
    <text evidence="4">The sequence shown here is derived from an EMBL/GenBank/DDBJ whole genome shotgun (WGS) entry which is preliminary data.</text>
</comment>
<evidence type="ECO:0000259" key="3">
    <source>
        <dbReference type="Pfam" id="PF01361"/>
    </source>
</evidence>
<evidence type="ECO:0000313" key="4">
    <source>
        <dbReference type="EMBL" id="KAA0894289.1"/>
    </source>
</evidence>
<name>A0A5A9XQI3_9BACT</name>
<feature type="domain" description="4-oxalocrotonate tautomerase-like" evidence="3">
    <location>
        <begin position="2"/>
        <end position="57"/>
    </location>
</feature>
<dbReference type="NCBIfam" id="NF041920">
    <property type="entry name" value="DmpI"/>
    <property type="match status" value="1"/>
</dbReference>
<dbReference type="InterPro" id="IPR014347">
    <property type="entry name" value="Tautomerase/MIF_sf"/>
</dbReference>
<organism evidence="4 5">
    <name type="scientific">Oryzomonas rubra</name>
    <dbReference type="NCBI Taxonomy" id="2509454"/>
    <lineage>
        <taxon>Bacteria</taxon>
        <taxon>Pseudomonadati</taxon>
        <taxon>Thermodesulfobacteriota</taxon>
        <taxon>Desulfuromonadia</taxon>
        <taxon>Geobacterales</taxon>
        <taxon>Geobacteraceae</taxon>
        <taxon>Oryzomonas</taxon>
    </lineage>
</organism>
<dbReference type="GO" id="GO:0016853">
    <property type="term" value="F:isomerase activity"/>
    <property type="evidence" value="ECO:0007669"/>
    <property type="project" value="UniProtKB-KW"/>
</dbReference>
<dbReference type="Gene3D" id="3.30.429.10">
    <property type="entry name" value="Macrophage Migration Inhibitory Factor"/>
    <property type="match status" value="1"/>
</dbReference>
<keyword evidence="2" id="KW-0413">Isomerase</keyword>
<dbReference type="InterPro" id="IPR004370">
    <property type="entry name" value="4-OT-like_dom"/>
</dbReference>
<dbReference type="OrthoDB" id="9804803at2"/>
<comment type="similarity">
    <text evidence="1">Belongs to the 4-oxalocrotonate tautomerase family.</text>
</comment>
<dbReference type="SUPFAM" id="SSF55331">
    <property type="entry name" value="Tautomerase/MIF"/>
    <property type="match status" value="1"/>
</dbReference>
<evidence type="ECO:0000256" key="1">
    <source>
        <dbReference type="ARBA" id="ARBA00006723"/>
    </source>
</evidence>
<evidence type="ECO:0000256" key="2">
    <source>
        <dbReference type="ARBA" id="ARBA00023235"/>
    </source>
</evidence>
<dbReference type="EMBL" id="SRSD01000002">
    <property type="protein sequence ID" value="KAA0894289.1"/>
    <property type="molecule type" value="Genomic_DNA"/>
</dbReference>
<evidence type="ECO:0000313" key="5">
    <source>
        <dbReference type="Proteomes" id="UP000324298"/>
    </source>
</evidence>
<dbReference type="RefSeq" id="WP_149306446.1">
    <property type="nucleotide sequence ID" value="NZ_SRSD01000002.1"/>
</dbReference>
<dbReference type="Proteomes" id="UP000324298">
    <property type="component" value="Unassembled WGS sequence"/>
</dbReference>
<dbReference type="PANTHER" id="PTHR35530">
    <property type="entry name" value="TAUTOMERASE-RELATED"/>
    <property type="match status" value="1"/>
</dbReference>
<dbReference type="PANTHER" id="PTHR35530:SF1">
    <property type="entry name" value="2-HYDROXYMUCONATE TAUTOMERASE"/>
    <property type="match status" value="1"/>
</dbReference>
<keyword evidence="5" id="KW-1185">Reference proteome</keyword>
<accession>A0A5A9XQI3</accession>
<sequence length="66" mass="7041">MPVITVDLHSIATEQKKALIKNLTKTAAEVTNIPAEKFTILINELDSANIGIGGLTLAEIKAARAR</sequence>
<gene>
    <name evidence="4" type="ORF">ET418_04880</name>
</gene>
<dbReference type="Pfam" id="PF01361">
    <property type="entry name" value="Tautomerase"/>
    <property type="match status" value="1"/>
</dbReference>
<dbReference type="AlphaFoldDB" id="A0A5A9XQI3"/>